<comment type="similarity">
    <text evidence="2 10">Belongs to the CybS family.</text>
</comment>
<dbReference type="Pfam" id="PF05328">
    <property type="entry name" value="CybS"/>
    <property type="match status" value="1"/>
</dbReference>
<keyword evidence="9 10" id="KW-0472">Membrane</keyword>
<evidence type="ECO:0000256" key="3">
    <source>
        <dbReference type="ARBA" id="ARBA00022448"/>
    </source>
</evidence>
<reference evidence="11 12" key="1">
    <citation type="submission" date="2023-05" db="EMBL/GenBank/DDBJ databases">
        <title>A 100% complete, gapless, phased diploid assembly of the Scenedesmus obliquus UTEX 3031 genome.</title>
        <authorList>
            <person name="Biondi T.C."/>
            <person name="Hanschen E.R."/>
            <person name="Kwon T."/>
            <person name="Eng W."/>
            <person name="Kruse C.P.S."/>
            <person name="Koehler S.I."/>
            <person name="Kunde Y."/>
            <person name="Gleasner C.D."/>
            <person name="You Mak K.T."/>
            <person name="Polle J."/>
            <person name="Hovde B.T."/>
            <person name="Starkenburg S.R."/>
        </authorList>
    </citation>
    <scope>NUCLEOTIDE SEQUENCE [LARGE SCALE GENOMIC DNA]</scope>
    <source>
        <strain evidence="11 12">DOE0152z</strain>
    </source>
</reference>
<organism evidence="11 12">
    <name type="scientific">Tetradesmus obliquus</name>
    <name type="common">Green alga</name>
    <name type="synonym">Acutodesmus obliquus</name>
    <dbReference type="NCBI Taxonomy" id="3088"/>
    <lineage>
        <taxon>Eukaryota</taxon>
        <taxon>Viridiplantae</taxon>
        <taxon>Chlorophyta</taxon>
        <taxon>core chlorophytes</taxon>
        <taxon>Chlorophyceae</taxon>
        <taxon>CS clade</taxon>
        <taxon>Sphaeropleales</taxon>
        <taxon>Scenedesmaceae</taxon>
        <taxon>Tetradesmus</taxon>
    </lineage>
</organism>
<evidence type="ECO:0000256" key="4">
    <source>
        <dbReference type="ARBA" id="ARBA00022692"/>
    </source>
</evidence>
<keyword evidence="7" id="KW-1133">Transmembrane helix</keyword>
<dbReference type="PANTHER" id="PTHR13337">
    <property type="entry name" value="SUCCINATE DEHYDROGENASE"/>
    <property type="match status" value="1"/>
</dbReference>
<proteinExistence type="inferred from homology"/>
<dbReference type="PANTHER" id="PTHR13337:SF2">
    <property type="entry name" value="SUCCINATE DEHYDROGENASE [UBIQUINONE] CYTOCHROME B SMALL SUBUNIT, MITOCHONDRIAL"/>
    <property type="match status" value="1"/>
</dbReference>
<evidence type="ECO:0000256" key="9">
    <source>
        <dbReference type="ARBA" id="ARBA00023136"/>
    </source>
</evidence>
<dbReference type="Proteomes" id="UP001244341">
    <property type="component" value="Chromosome 4b"/>
</dbReference>
<evidence type="ECO:0000313" key="11">
    <source>
        <dbReference type="EMBL" id="WIA13062.1"/>
    </source>
</evidence>
<gene>
    <name evidence="11" type="ORF">OEZ85_006667</name>
</gene>
<name>A0ABY8TVP0_TETOB</name>
<evidence type="ECO:0000256" key="10">
    <source>
        <dbReference type="RuleBase" id="RU364031"/>
    </source>
</evidence>
<keyword evidence="3" id="KW-0813">Transport</keyword>
<evidence type="ECO:0000256" key="8">
    <source>
        <dbReference type="ARBA" id="ARBA00023128"/>
    </source>
</evidence>
<evidence type="ECO:0000313" key="12">
    <source>
        <dbReference type="Proteomes" id="UP001244341"/>
    </source>
</evidence>
<dbReference type="EMBL" id="CP126211">
    <property type="protein sequence ID" value="WIA13062.1"/>
    <property type="molecule type" value="Genomic_DNA"/>
</dbReference>
<keyword evidence="12" id="KW-1185">Reference proteome</keyword>
<sequence length="115" mass="12287">MQRILAADIAGFNKAYELSNYALAAAVPAAVLSSTDSAMQKAADWTLSLAIPLHMQITTNALVTDYVPTRFRAPVRAAILASSLVTYLGIMKVNLAGPGLTETVKTLWRKQPTPA</sequence>
<keyword evidence="4" id="KW-0812">Transmembrane</keyword>
<evidence type="ECO:0000256" key="6">
    <source>
        <dbReference type="ARBA" id="ARBA00022946"/>
    </source>
</evidence>
<dbReference type="InterPro" id="IPR034804">
    <property type="entry name" value="SQR/QFR_C/D"/>
</dbReference>
<evidence type="ECO:0000256" key="1">
    <source>
        <dbReference type="ARBA" id="ARBA00004448"/>
    </source>
</evidence>
<dbReference type="InterPro" id="IPR007992">
    <property type="entry name" value="CybS"/>
</dbReference>
<keyword evidence="6 10" id="KW-0809">Transit peptide</keyword>
<evidence type="ECO:0000256" key="7">
    <source>
        <dbReference type="ARBA" id="ARBA00022989"/>
    </source>
</evidence>
<dbReference type="Gene3D" id="1.20.1300.10">
    <property type="entry name" value="Fumarate reductase/succinate dehydrogenase, transmembrane subunit"/>
    <property type="match status" value="1"/>
</dbReference>
<keyword evidence="8 10" id="KW-0496">Mitochondrion</keyword>
<protein>
    <recommendedName>
        <fullName evidence="10">Succinate dehydrogenase [ubiquinone] cytochrome b small subunit</fullName>
    </recommendedName>
</protein>
<accession>A0ABY8TVP0</accession>
<evidence type="ECO:0000256" key="5">
    <source>
        <dbReference type="ARBA" id="ARBA00022792"/>
    </source>
</evidence>
<comment type="subcellular location">
    <subcellularLocation>
        <location evidence="1 10">Mitochondrion inner membrane</location>
        <topology evidence="1 10">Multi-pass membrane protein</topology>
    </subcellularLocation>
</comment>
<evidence type="ECO:0000256" key="2">
    <source>
        <dbReference type="ARBA" id="ARBA00007294"/>
    </source>
</evidence>
<keyword evidence="5 10" id="KW-0999">Mitochondrion inner membrane</keyword>